<evidence type="ECO:0000313" key="16">
    <source>
        <dbReference type="Proteomes" id="UP000270342"/>
    </source>
</evidence>
<dbReference type="Pfam" id="PF01618">
    <property type="entry name" value="MotA_ExbB"/>
    <property type="match status" value="1"/>
</dbReference>
<dbReference type="InterPro" id="IPR002898">
    <property type="entry name" value="MotA_ExbB_proton_chnl"/>
</dbReference>
<evidence type="ECO:0000256" key="10">
    <source>
        <dbReference type="ARBA" id="ARBA00023136"/>
    </source>
</evidence>
<dbReference type="EMBL" id="RBZU01000011">
    <property type="protein sequence ID" value="RKP48576.1"/>
    <property type="molecule type" value="Genomic_DNA"/>
</dbReference>
<dbReference type="InterPro" id="IPR050790">
    <property type="entry name" value="ExbB/TolQ_transport"/>
</dbReference>
<keyword evidence="9 13" id="KW-1133">Transmembrane helix</keyword>
<name>A0A494XIV8_9BURK</name>
<keyword evidence="7 13" id="KW-0812">Transmembrane</keyword>
<protein>
    <recommendedName>
        <fullName evidence="3">Biopolymer transport protein ExbB</fullName>
    </recommendedName>
</protein>
<evidence type="ECO:0000256" key="9">
    <source>
        <dbReference type="ARBA" id="ARBA00022989"/>
    </source>
</evidence>
<feature type="domain" description="MotA/TolQ/ExbB proton channel" evidence="14">
    <location>
        <begin position="93"/>
        <end position="203"/>
    </location>
</feature>
<comment type="subunit">
    <text evidence="2">The accessory proteins ExbB and ExbD seem to form a complex with TonB.</text>
</comment>
<dbReference type="PANTHER" id="PTHR30625">
    <property type="entry name" value="PROTEIN TOLQ"/>
    <property type="match status" value="1"/>
</dbReference>
<evidence type="ECO:0000256" key="3">
    <source>
        <dbReference type="ARBA" id="ARBA00022093"/>
    </source>
</evidence>
<evidence type="ECO:0000256" key="5">
    <source>
        <dbReference type="ARBA" id="ARBA00022475"/>
    </source>
</evidence>
<evidence type="ECO:0000256" key="13">
    <source>
        <dbReference type="SAM" id="Phobius"/>
    </source>
</evidence>
<dbReference type="AlphaFoldDB" id="A0A494XIV8"/>
<dbReference type="GO" id="GO:0017038">
    <property type="term" value="P:protein import"/>
    <property type="evidence" value="ECO:0007669"/>
    <property type="project" value="TreeGrafter"/>
</dbReference>
<evidence type="ECO:0000313" key="15">
    <source>
        <dbReference type="EMBL" id="RKP48576.1"/>
    </source>
</evidence>
<dbReference type="GO" id="GO:0005886">
    <property type="term" value="C:plasma membrane"/>
    <property type="evidence" value="ECO:0007669"/>
    <property type="project" value="UniProtKB-SubCell"/>
</dbReference>
<evidence type="ECO:0000259" key="14">
    <source>
        <dbReference type="Pfam" id="PF01618"/>
    </source>
</evidence>
<dbReference type="Proteomes" id="UP000270342">
    <property type="component" value="Unassembled WGS sequence"/>
</dbReference>
<organism evidence="15 16">
    <name type="scientific">Pararobbsia silviterrae</name>
    <dbReference type="NCBI Taxonomy" id="1792498"/>
    <lineage>
        <taxon>Bacteria</taxon>
        <taxon>Pseudomonadati</taxon>
        <taxon>Pseudomonadota</taxon>
        <taxon>Betaproteobacteria</taxon>
        <taxon>Burkholderiales</taxon>
        <taxon>Burkholderiaceae</taxon>
        <taxon>Pararobbsia</taxon>
    </lineage>
</organism>
<dbReference type="OrthoDB" id="9805133at2"/>
<feature type="transmembrane region" description="Helical" evidence="13">
    <location>
        <begin position="174"/>
        <end position="194"/>
    </location>
</feature>
<evidence type="ECO:0000256" key="7">
    <source>
        <dbReference type="ARBA" id="ARBA00022692"/>
    </source>
</evidence>
<keyword evidence="4 12" id="KW-0813">Transport</keyword>
<comment type="caution">
    <text evidence="15">The sequence shown here is derived from an EMBL/GenBank/DDBJ whole genome shotgun (WGS) entry which is preliminary data.</text>
</comment>
<proteinExistence type="inferred from homology"/>
<evidence type="ECO:0000256" key="11">
    <source>
        <dbReference type="ARBA" id="ARBA00024816"/>
    </source>
</evidence>
<evidence type="ECO:0000256" key="2">
    <source>
        <dbReference type="ARBA" id="ARBA00011471"/>
    </source>
</evidence>
<evidence type="ECO:0000256" key="4">
    <source>
        <dbReference type="ARBA" id="ARBA00022448"/>
    </source>
</evidence>
<comment type="function">
    <text evidence="11">Involved in the TonB-dependent energy-dependent transport of various receptor-bound substrates. Protects ExbD from proteolytic degradation and functionally stabilizes TonB.</text>
</comment>
<feature type="transmembrane region" description="Helical" evidence="13">
    <location>
        <begin position="20"/>
        <end position="41"/>
    </location>
</feature>
<comment type="similarity">
    <text evidence="12">Belongs to the exbB/tolQ family.</text>
</comment>
<dbReference type="RefSeq" id="WP_121089127.1">
    <property type="nucleotide sequence ID" value="NZ_RBZU01000011.1"/>
</dbReference>
<accession>A0A494XIV8</accession>
<sequence length="258" mass="27050">MGETGVIHYLRSGDAVTQAVAWLLLAMSVLSWCCLLVKAWVVAHAKRRAPRAIGAFWQAPTLRDGVAALRRADTERIFTPLAEAALQSLEADVPGALLARVERGDRVLRALRHALQRSQRRLEFGQVLLASIGSTAPFVGLLGTVWGIYHALGRIAESGQASIDSVAGPVGETLIMTAFGLVVAIPAVLAYNILGRRVRELGEDLDGFARDLHAFALSPVPTGATAPGSARPAQAGSSAHAVSAATASSAVAHSGERV</sequence>
<feature type="transmembrane region" description="Helical" evidence="13">
    <location>
        <begin position="127"/>
        <end position="149"/>
    </location>
</feature>
<keyword evidence="16" id="KW-1185">Reference proteome</keyword>
<keyword evidence="6" id="KW-0997">Cell inner membrane</keyword>
<evidence type="ECO:0000256" key="8">
    <source>
        <dbReference type="ARBA" id="ARBA00022927"/>
    </source>
</evidence>
<dbReference type="PANTHER" id="PTHR30625:SF14">
    <property type="entry name" value="BIOPOLYMER TRANSPORT PROTEIN EXBB"/>
    <property type="match status" value="1"/>
</dbReference>
<keyword evidence="5" id="KW-1003">Cell membrane</keyword>
<evidence type="ECO:0000256" key="1">
    <source>
        <dbReference type="ARBA" id="ARBA00004429"/>
    </source>
</evidence>
<keyword evidence="8 12" id="KW-0653">Protein transport</keyword>
<keyword evidence="10 13" id="KW-0472">Membrane</keyword>
<evidence type="ECO:0000256" key="12">
    <source>
        <dbReference type="RuleBase" id="RU004057"/>
    </source>
</evidence>
<evidence type="ECO:0000256" key="6">
    <source>
        <dbReference type="ARBA" id="ARBA00022519"/>
    </source>
</evidence>
<reference evidence="15 16" key="1">
    <citation type="submission" date="2018-10" db="EMBL/GenBank/DDBJ databases">
        <title>Robbsia sp. DHC34, isolated from soil.</title>
        <authorList>
            <person name="Gao Z.-H."/>
            <person name="Qiu L.-H."/>
        </authorList>
    </citation>
    <scope>NUCLEOTIDE SEQUENCE [LARGE SCALE GENOMIC DNA]</scope>
    <source>
        <strain evidence="15 16">DHC34</strain>
    </source>
</reference>
<gene>
    <name evidence="15" type="ORF">D7S86_21445</name>
</gene>
<comment type="subcellular location">
    <subcellularLocation>
        <location evidence="1">Cell inner membrane</location>
        <topology evidence="1">Multi-pass membrane protein</topology>
    </subcellularLocation>
    <subcellularLocation>
        <location evidence="12">Membrane</location>
        <topology evidence="12">Multi-pass membrane protein</topology>
    </subcellularLocation>
</comment>